<evidence type="ECO:0000313" key="10">
    <source>
        <dbReference type="Proteomes" id="UP000053201"/>
    </source>
</evidence>
<name>A0A0L0HSS9_SPIPD</name>
<comment type="function">
    <text evidence="7">Destroys radicals which are normally produced within the cells and which are toxic to biological systems.</text>
</comment>
<dbReference type="VEuPathDB" id="FungiDB:SPPG_01565"/>
<keyword evidence="4" id="KW-0049">Antioxidant</keyword>
<evidence type="ECO:0000256" key="7">
    <source>
        <dbReference type="RuleBase" id="RU000393"/>
    </source>
</evidence>
<dbReference type="InParanoid" id="A0A0L0HSS9"/>
<protein>
    <recommendedName>
        <fullName evidence="7">Superoxide dismutase [Cu-Zn]</fullName>
        <ecNumber evidence="7">1.15.1.1</ecNumber>
    </recommendedName>
</protein>
<dbReference type="AlphaFoldDB" id="A0A0L0HSS9"/>
<evidence type="ECO:0000256" key="4">
    <source>
        <dbReference type="ARBA" id="ARBA00022862"/>
    </source>
</evidence>
<dbReference type="GO" id="GO:0004784">
    <property type="term" value="F:superoxide dismutase activity"/>
    <property type="evidence" value="ECO:0007669"/>
    <property type="project" value="UniProtKB-EC"/>
</dbReference>
<dbReference type="InterPro" id="IPR036423">
    <property type="entry name" value="SOD-like_Cu/Zn_dom_sf"/>
</dbReference>
<reference evidence="9 10" key="1">
    <citation type="submission" date="2009-08" db="EMBL/GenBank/DDBJ databases">
        <title>The Genome Sequence of Spizellomyces punctatus strain DAOM BR117.</title>
        <authorList>
            <consortium name="The Broad Institute Genome Sequencing Platform"/>
            <person name="Russ C."/>
            <person name="Cuomo C."/>
            <person name="Shea T."/>
            <person name="Young S.K."/>
            <person name="Zeng Q."/>
            <person name="Koehrsen M."/>
            <person name="Haas B."/>
            <person name="Borodovsky M."/>
            <person name="Guigo R."/>
            <person name="Alvarado L."/>
            <person name="Berlin A."/>
            <person name="Bochicchio J."/>
            <person name="Borenstein D."/>
            <person name="Chapman S."/>
            <person name="Chen Z."/>
            <person name="Engels R."/>
            <person name="Freedman E."/>
            <person name="Gellesch M."/>
            <person name="Goldberg J."/>
            <person name="Griggs A."/>
            <person name="Gujja S."/>
            <person name="Heiman D."/>
            <person name="Hepburn T."/>
            <person name="Howarth C."/>
            <person name="Jen D."/>
            <person name="Larson L."/>
            <person name="Lewis B."/>
            <person name="Mehta T."/>
            <person name="Park D."/>
            <person name="Pearson M."/>
            <person name="Roberts A."/>
            <person name="Saif S."/>
            <person name="Shenoy N."/>
            <person name="Sisk P."/>
            <person name="Stolte C."/>
            <person name="Sykes S."/>
            <person name="Thomson T."/>
            <person name="Walk T."/>
            <person name="White J."/>
            <person name="Yandava C."/>
            <person name="Burger G."/>
            <person name="Gray M.W."/>
            <person name="Holland P.W.H."/>
            <person name="King N."/>
            <person name="Lang F.B.F."/>
            <person name="Roger A.J."/>
            <person name="Ruiz-Trillo I."/>
            <person name="Lander E."/>
            <person name="Nusbaum C."/>
        </authorList>
    </citation>
    <scope>NUCLEOTIDE SEQUENCE [LARGE SCALE GENOMIC DNA]</scope>
    <source>
        <strain evidence="9 10">DAOM BR117</strain>
    </source>
</reference>
<dbReference type="InterPro" id="IPR024134">
    <property type="entry name" value="SOD_Cu/Zn_/chaperone"/>
</dbReference>
<evidence type="ECO:0000256" key="6">
    <source>
        <dbReference type="ARBA" id="ARBA00023008"/>
    </source>
</evidence>
<keyword evidence="3 7" id="KW-0862">Zinc</keyword>
<dbReference type="EC" id="1.15.1.1" evidence="7"/>
<keyword evidence="6 7" id="KW-0186">Copper</keyword>
<proteinExistence type="inferred from homology"/>
<dbReference type="PROSITE" id="PS00332">
    <property type="entry name" value="SOD_CU_ZN_2"/>
    <property type="match status" value="1"/>
</dbReference>
<dbReference type="SUPFAM" id="SSF49329">
    <property type="entry name" value="Cu,Zn superoxide dismutase-like"/>
    <property type="match status" value="1"/>
</dbReference>
<dbReference type="eggNOG" id="KOG0441">
    <property type="taxonomic scope" value="Eukaryota"/>
</dbReference>
<comment type="catalytic activity">
    <reaction evidence="7">
        <text>2 superoxide + 2 H(+) = H2O2 + O2</text>
        <dbReference type="Rhea" id="RHEA:20696"/>
        <dbReference type="ChEBI" id="CHEBI:15378"/>
        <dbReference type="ChEBI" id="CHEBI:15379"/>
        <dbReference type="ChEBI" id="CHEBI:16240"/>
        <dbReference type="ChEBI" id="CHEBI:18421"/>
        <dbReference type="EC" id="1.15.1.1"/>
    </reaction>
</comment>
<feature type="domain" description="Superoxide dismutase copper/zinc binding" evidence="8">
    <location>
        <begin position="14"/>
        <end position="149"/>
    </location>
</feature>
<dbReference type="OMA" id="AQRGFHI"/>
<gene>
    <name evidence="9" type="ORF">SPPG_01565</name>
</gene>
<dbReference type="FunCoup" id="A0A0L0HSS9">
    <property type="interactions" value="188"/>
</dbReference>
<comment type="cofactor">
    <cofactor evidence="7">
        <name>Cu cation</name>
        <dbReference type="ChEBI" id="CHEBI:23378"/>
    </cofactor>
    <text evidence="7">Binds 1 copper ion per subunit.</text>
</comment>
<keyword evidence="2 7" id="KW-0479">Metal-binding</keyword>
<keyword evidence="10" id="KW-1185">Reference proteome</keyword>
<sequence>MVKAVSVVRGDSPVTGTVTFTQESDSAPTIIEIDLKDLTPGKHGFHVHEFGDNTNGCTSAGGHFNPLNQTHGAPTDSVRHVGDLGNLVAGPDGTVKTKIEDQHIKLIGPLSIIGRTIVVHAGEDDLGRTDHKESKITGNAGGRVACGVIGVAK</sequence>
<dbReference type="OrthoDB" id="2015551at2759"/>
<dbReference type="Pfam" id="PF00080">
    <property type="entry name" value="Sod_Cu"/>
    <property type="match status" value="1"/>
</dbReference>
<dbReference type="STRING" id="645134.A0A0L0HSS9"/>
<dbReference type="Proteomes" id="UP000053201">
    <property type="component" value="Unassembled WGS sequence"/>
</dbReference>
<dbReference type="FunFam" id="2.60.40.200:FF:000001">
    <property type="entry name" value="Superoxide dismutase [Cu-Zn]"/>
    <property type="match status" value="1"/>
</dbReference>
<dbReference type="RefSeq" id="XP_016612166.1">
    <property type="nucleotide sequence ID" value="XM_016749879.1"/>
</dbReference>
<dbReference type="PRINTS" id="PR00068">
    <property type="entry name" value="CUZNDISMTASE"/>
</dbReference>
<evidence type="ECO:0000259" key="8">
    <source>
        <dbReference type="Pfam" id="PF00080"/>
    </source>
</evidence>
<dbReference type="CDD" id="cd00305">
    <property type="entry name" value="Cu-Zn_Superoxide_Dismutase"/>
    <property type="match status" value="1"/>
</dbReference>
<evidence type="ECO:0000256" key="5">
    <source>
        <dbReference type="ARBA" id="ARBA00023002"/>
    </source>
</evidence>
<evidence type="ECO:0000256" key="2">
    <source>
        <dbReference type="ARBA" id="ARBA00022723"/>
    </source>
</evidence>
<dbReference type="GO" id="GO:0005507">
    <property type="term" value="F:copper ion binding"/>
    <property type="evidence" value="ECO:0007669"/>
    <property type="project" value="InterPro"/>
</dbReference>
<accession>A0A0L0HSS9</accession>
<dbReference type="EMBL" id="KQ257451">
    <property type="protein sequence ID" value="KND04127.1"/>
    <property type="molecule type" value="Genomic_DNA"/>
</dbReference>
<dbReference type="PANTHER" id="PTHR10003">
    <property type="entry name" value="SUPEROXIDE DISMUTASE CU-ZN -RELATED"/>
    <property type="match status" value="1"/>
</dbReference>
<comment type="cofactor">
    <cofactor evidence="7">
        <name>Zn(2+)</name>
        <dbReference type="ChEBI" id="CHEBI:29105"/>
    </cofactor>
    <text evidence="7">Binds 1 zinc ion per subunit.</text>
</comment>
<dbReference type="Gene3D" id="2.60.40.200">
    <property type="entry name" value="Superoxide dismutase, copper/zinc binding domain"/>
    <property type="match status" value="1"/>
</dbReference>
<keyword evidence="5 7" id="KW-0560">Oxidoreductase</keyword>
<dbReference type="InterPro" id="IPR001424">
    <property type="entry name" value="SOD_Cu_Zn_dom"/>
</dbReference>
<dbReference type="PROSITE" id="PS00087">
    <property type="entry name" value="SOD_CU_ZN_1"/>
    <property type="match status" value="1"/>
</dbReference>
<organism evidence="9 10">
    <name type="scientific">Spizellomyces punctatus (strain DAOM BR117)</name>
    <dbReference type="NCBI Taxonomy" id="645134"/>
    <lineage>
        <taxon>Eukaryota</taxon>
        <taxon>Fungi</taxon>
        <taxon>Fungi incertae sedis</taxon>
        <taxon>Chytridiomycota</taxon>
        <taxon>Chytridiomycota incertae sedis</taxon>
        <taxon>Chytridiomycetes</taxon>
        <taxon>Spizellomycetales</taxon>
        <taxon>Spizellomycetaceae</taxon>
        <taxon>Spizellomyces</taxon>
    </lineage>
</organism>
<comment type="similarity">
    <text evidence="1 7">Belongs to the Cu-Zn superoxide dismutase family.</text>
</comment>
<dbReference type="InterPro" id="IPR018152">
    <property type="entry name" value="SOD_Cu/Zn_BS"/>
</dbReference>
<evidence type="ECO:0000313" key="9">
    <source>
        <dbReference type="EMBL" id="KND04127.1"/>
    </source>
</evidence>
<evidence type="ECO:0000256" key="1">
    <source>
        <dbReference type="ARBA" id="ARBA00010457"/>
    </source>
</evidence>
<evidence type="ECO:0000256" key="3">
    <source>
        <dbReference type="ARBA" id="ARBA00022833"/>
    </source>
</evidence>
<dbReference type="GeneID" id="27685217"/>